<dbReference type="InterPro" id="IPR044066">
    <property type="entry name" value="TRIAD_supradom"/>
</dbReference>
<evidence type="ECO:0000256" key="4">
    <source>
        <dbReference type="ARBA" id="ARBA00022771"/>
    </source>
</evidence>
<dbReference type="Pfam" id="PF18091">
    <property type="entry name" value="E3_UbLigase_RBR"/>
    <property type="match status" value="1"/>
</dbReference>
<keyword evidence="2" id="KW-0479">Metal-binding</keyword>
<dbReference type="InterPro" id="IPR026254">
    <property type="entry name" value="RNF31-like"/>
</dbReference>
<dbReference type="PROSITE" id="PS50089">
    <property type="entry name" value="ZF_RING_2"/>
    <property type="match status" value="1"/>
</dbReference>
<organism evidence="10">
    <name type="scientific">Rhipicephalus appendiculatus</name>
    <name type="common">Brown ear tick</name>
    <dbReference type="NCBI Taxonomy" id="34631"/>
    <lineage>
        <taxon>Eukaryota</taxon>
        <taxon>Metazoa</taxon>
        <taxon>Ecdysozoa</taxon>
        <taxon>Arthropoda</taxon>
        <taxon>Chelicerata</taxon>
        <taxon>Arachnida</taxon>
        <taxon>Acari</taxon>
        <taxon>Parasitiformes</taxon>
        <taxon>Ixodida</taxon>
        <taxon>Ixodoidea</taxon>
        <taxon>Ixodidae</taxon>
        <taxon>Rhipicephalinae</taxon>
        <taxon>Rhipicephalus</taxon>
        <taxon>Rhipicephalus</taxon>
    </lineage>
</organism>
<proteinExistence type="predicted"/>
<dbReference type="GO" id="GO:0008270">
    <property type="term" value="F:zinc ion binding"/>
    <property type="evidence" value="ECO:0007669"/>
    <property type="project" value="UniProtKB-KW"/>
</dbReference>
<dbReference type="InterPro" id="IPR013083">
    <property type="entry name" value="Znf_RING/FYVE/PHD"/>
</dbReference>
<evidence type="ECO:0000256" key="5">
    <source>
        <dbReference type="ARBA" id="ARBA00022786"/>
    </source>
</evidence>
<keyword evidence="6" id="KW-0862">Zinc</keyword>
<evidence type="ECO:0000256" key="7">
    <source>
        <dbReference type="PROSITE-ProRule" id="PRU00175"/>
    </source>
</evidence>
<evidence type="ECO:0000256" key="6">
    <source>
        <dbReference type="ARBA" id="ARBA00022833"/>
    </source>
</evidence>
<dbReference type="GO" id="GO:0097039">
    <property type="term" value="P:protein linear polyubiquitination"/>
    <property type="evidence" value="ECO:0007669"/>
    <property type="project" value="TreeGrafter"/>
</dbReference>
<evidence type="ECO:0000256" key="3">
    <source>
        <dbReference type="ARBA" id="ARBA00022737"/>
    </source>
</evidence>
<dbReference type="GO" id="GO:0070530">
    <property type="term" value="F:K63-linked polyubiquitin modification-dependent protein binding"/>
    <property type="evidence" value="ECO:0007669"/>
    <property type="project" value="TreeGrafter"/>
</dbReference>
<protein>
    <submittedName>
        <fullName evidence="10">E3 ubiquitin-protein ligase RNF31</fullName>
    </submittedName>
</protein>
<dbReference type="InterPro" id="IPR002867">
    <property type="entry name" value="IBR_dom"/>
</dbReference>
<dbReference type="Pfam" id="PF22191">
    <property type="entry name" value="IBR_1"/>
    <property type="match status" value="1"/>
</dbReference>
<keyword evidence="3" id="KW-0677">Repeat</keyword>
<dbReference type="InterPro" id="IPR041031">
    <property type="entry name" value="RNF31_C"/>
</dbReference>
<dbReference type="GO" id="GO:0071797">
    <property type="term" value="C:LUBAC complex"/>
    <property type="evidence" value="ECO:0007669"/>
    <property type="project" value="InterPro"/>
</dbReference>
<dbReference type="InterPro" id="IPR001841">
    <property type="entry name" value="Znf_RING"/>
</dbReference>
<dbReference type="AlphaFoldDB" id="A0A131Z0L2"/>
<accession>A0A131Z0L2</accession>
<evidence type="ECO:0000259" key="8">
    <source>
        <dbReference type="PROSITE" id="PS50089"/>
    </source>
</evidence>
<feature type="domain" description="RING-type" evidence="8">
    <location>
        <begin position="98"/>
        <end position="144"/>
    </location>
</feature>
<evidence type="ECO:0000259" key="9">
    <source>
        <dbReference type="PROSITE" id="PS51873"/>
    </source>
</evidence>
<dbReference type="GO" id="GO:1990450">
    <property type="term" value="F:linear polyubiquitin binding"/>
    <property type="evidence" value="ECO:0007669"/>
    <property type="project" value="TreeGrafter"/>
</dbReference>
<keyword evidence="5" id="KW-0833">Ubl conjugation pathway</keyword>
<keyword evidence="4 7" id="KW-0863">Zinc-finger</keyword>
<evidence type="ECO:0000256" key="2">
    <source>
        <dbReference type="ARBA" id="ARBA00022723"/>
    </source>
</evidence>
<dbReference type="PANTHER" id="PTHR16004:SF2">
    <property type="entry name" value="E3 UBIQUITIN-PROTEIN LIGASE LUBEL"/>
    <property type="match status" value="1"/>
</dbReference>
<dbReference type="GO" id="GO:0036435">
    <property type="term" value="F:K48-linked polyubiquitin modification-dependent protein binding"/>
    <property type="evidence" value="ECO:0007669"/>
    <property type="project" value="TreeGrafter"/>
</dbReference>
<dbReference type="Pfam" id="PF01485">
    <property type="entry name" value="IBR"/>
    <property type="match status" value="1"/>
</dbReference>
<dbReference type="Gene3D" id="3.30.40.10">
    <property type="entry name" value="Zinc/RING finger domain, C3HC4 (zinc finger)"/>
    <property type="match status" value="1"/>
</dbReference>
<dbReference type="PROSITE" id="PS51873">
    <property type="entry name" value="TRIAD"/>
    <property type="match status" value="1"/>
</dbReference>
<dbReference type="SMART" id="SM00647">
    <property type="entry name" value="IBR"/>
    <property type="match status" value="2"/>
</dbReference>
<dbReference type="SUPFAM" id="SSF57850">
    <property type="entry name" value="RING/U-box"/>
    <property type="match status" value="3"/>
</dbReference>
<dbReference type="GO" id="GO:0061630">
    <property type="term" value="F:ubiquitin protein ligase activity"/>
    <property type="evidence" value="ECO:0007669"/>
    <property type="project" value="TreeGrafter"/>
</dbReference>
<name>A0A131Z0L2_RHIAP</name>
<dbReference type="EMBL" id="GEDV01004282">
    <property type="protein sequence ID" value="JAP84275.1"/>
    <property type="molecule type" value="Transcribed_RNA"/>
</dbReference>
<evidence type="ECO:0000313" key="10">
    <source>
        <dbReference type="EMBL" id="JAP84275.1"/>
    </source>
</evidence>
<sequence>MGVVGSSVAFRHQEAAGNMEPSRAGTNSVQIRRMAGIITEHARKLSTDRKVCSFCEGILAVLLMKMGYDEDKALRAARERESIRSALLFLKDAVFGECTVCCGSFLESDLIQNKLLCEHTACSNCLKEHFRSQARSGKLSCMQCPEEVDQSRYIYMLKRIFGEEYDAFDDRLLRSALEQTGEEKYCANKTCGMLLSVPRELSKMQCPLCKTIACTKCGDKWRKEHDNRSCDDFKKWKSENDPDDPEFKSQDLIRRTAIVCPNCKTQYFKARGGCAHFTCSNCKREFCECCKTEFWKGQACGNEACKNKGMHGHHPRNCFFYTRDYPCEELLNLLKDANVPVDETAPQVATTTCTISVTSDDYLDSPCGLPVLKAGKCEKHYKEILCDLIYRHRVDVLNLLKQDHLENELRKHGKAIPQLSSDLSGAEILIHLREAVAQAVPLPPKID</sequence>
<keyword evidence="1" id="KW-0808">Transferase</keyword>
<feature type="domain" description="RING-type" evidence="9">
    <location>
        <begin position="94"/>
        <end position="309"/>
    </location>
</feature>
<evidence type="ECO:0000256" key="1">
    <source>
        <dbReference type="ARBA" id="ARBA00022679"/>
    </source>
</evidence>
<reference evidence="10" key="1">
    <citation type="journal article" date="2016" name="Ticks Tick Borne Dis.">
        <title>De novo assembly and annotation of the salivary gland transcriptome of Rhipicephalus appendiculatus male and female ticks during blood feeding.</title>
        <authorList>
            <person name="de Castro M.H."/>
            <person name="de Klerk D."/>
            <person name="Pienaar R."/>
            <person name="Latif A.A."/>
            <person name="Rees D.J."/>
            <person name="Mans B.J."/>
        </authorList>
    </citation>
    <scope>NUCLEOTIDE SEQUENCE</scope>
    <source>
        <tissue evidence="10">Salivary glands</tissue>
    </source>
</reference>
<dbReference type="PANTHER" id="PTHR16004">
    <property type="entry name" value="RING FINGER PROTEIN 31-RELATED"/>
    <property type="match status" value="1"/>
</dbReference>